<dbReference type="EMBL" id="ML178879">
    <property type="protein sequence ID" value="TFK95609.1"/>
    <property type="molecule type" value="Genomic_DNA"/>
</dbReference>
<evidence type="ECO:0000313" key="2">
    <source>
        <dbReference type="Proteomes" id="UP000305067"/>
    </source>
</evidence>
<name>A0A5C3Q3H6_9AGAR</name>
<accession>A0A5C3Q3H6</accession>
<reference evidence="1 2" key="1">
    <citation type="journal article" date="2019" name="Nat. Ecol. Evol.">
        <title>Megaphylogeny resolves global patterns of mushroom evolution.</title>
        <authorList>
            <person name="Varga T."/>
            <person name="Krizsan K."/>
            <person name="Foldi C."/>
            <person name="Dima B."/>
            <person name="Sanchez-Garcia M."/>
            <person name="Sanchez-Ramirez S."/>
            <person name="Szollosi G.J."/>
            <person name="Szarkandi J.G."/>
            <person name="Papp V."/>
            <person name="Albert L."/>
            <person name="Andreopoulos W."/>
            <person name="Angelini C."/>
            <person name="Antonin V."/>
            <person name="Barry K.W."/>
            <person name="Bougher N.L."/>
            <person name="Buchanan P."/>
            <person name="Buyck B."/>
            <person name="Bense V."/>
            <person name="Catcheside P."/>
            <person name="Chovatia M."/>
            <person name="Cooper J."/>
            <person name="Damon W."/>
            <person name="Desjardin D."/>
            <person name="Finy P."/>
            <person name="Geml J."/>
            <person name="Haridas S."/>
            <person name="Hughes K."/>
            <person name="Justo A."/>
            <person name="Karasinski D."/>
            <person name="Kautmanova I."/>
            <person name="Kiss B."/>
            <person name="Kocsube S."/>
            <person name="Kotiranta H."/>
            <person name="LaButti K.M."/>
            <person name="Lechner B.E."/>
            <person name="Liimatainen K."/>
            <person name="Lipzen A."/>
            <person name="Lukacs Z."/>
            <person name="Mihaltcheva S."/>
            <person name="Morgado L.N."/>
            <person name="Niskanen T."/>
            <person name="Noordeloos M.E."/>
            <person name="Ohm R.A."/>
            <person name="Ortiz-Santana B."/>
            <person name="Ovrebo C."/>
            <person name="Racz N."/>
            <person name="Riley R."/>
            <person name="Savchenko A."/>
            <person name="Shiryaev A."/>
            <person name="Soop K."/>
            <person name="Spirin V."/>
            <person name="Szebenyi C."/>
            <person name="Tomsovsky M."/>
            <person name="Tulloss R.E."/>
            <person name="Uehling J."/>
            <person name="Grigoriev I.V."/>
            <person name="Vagvolgyi C."/>
            <person name="Papp T."/>
            <person name="Martin F.M."/>
            <person name="Miettinen O."/>
            <person name="Hibbett D.S."/>
            <person name="Nagy L.G."/>
        </authorList>
    </citation>
    <scope>NUCLEOTIDE SEQUENCE [LARGE SCALE GENOMIC DNA]</scope>
    <source>
        <strain evidence="1 2">CBS 309.79</strain>
    </source>
</reference>
<proteinExistence type="predicted"/>
<keyword evidence="2" id="KW-1185">Reference proteome</keyword>
<evidence type="ECO:0000313" key="1">
    <source>
        <dbReference type="EMBL" id="TFK95609.1"/>
    </source>
</evidence>
<gene>
    <name evidence="1" type="ORF">BDV98DRAFT_641096</name>
</gene>
<organism evidence="1 2">
    <name type="scientific">Pterulicium gracile</name>
    <dbReference type="NCBI Taxonomy" id="1884261"/>
    <lineage>
        <taxon>Eukaryota</taxon>
        <taxon>Fungi</taxon>
        <taxon>Dikarya</taxon>
        <taxon>Basidiomycota</taxon>
        <taxon>Agaricomycotina</taxon>
        <taxon>Agaricomycetes</taxon>
        <taxon>Agaricomycetidae</taxon>
        <taxon>Agaricales</taxon>
        <taxon>Pleurotineae</taxon>
        <taxon>Pterulaceae</taxon>
        <taxon>Pterulicium</taxon>
    </lineage>
</organism>
<protein>
    <submittedName>
        <fullName evidence="1">Uncharacterized protein</fullName>
    </submittedName>
</protein>
<dbReference type="AlphaFoldDB" id="A0A5C3Q3H6"/>
<sequence length="157" mass="17227">MPWSSYRRRLSIGSPTPTLSPLDIRAGFLRLCPSTHLANRDIQQYFRRREAGVERFCGVRRLGKRDCAGSGVDIGRFMRDVRGVASVDDGVQAAIVVGDSAHKALHQLRVDNLRCGEVRIDWHVFVVPALNFAQGDEGEHESGAGVSAVEISSRVGV</sequence>
<dbReference type="Proteomes" id="UP000305067">
    <property type="component" value="Unassembled WGS sequence"/>
</dbReference>